<evidence type="ECO:0000256" key="1">
    <source>
        <dbReference type="SAM" id="MobiDB-lite"/>
    </source>
</evidence>
<evidence type="ECO:0000313" key="3">
    <source>
        <dbReference type="Proteomes" id="UP000243459"/>
    </source>
</evidence>
<reference evidence="3" key="1">
    <citation type="journal article" date="2017" name="Nat. Commun.">
        <title>The asparagus genome sheds light on the origin and evolution of a young Y chromosome.</title>
        <authorList>
            <person name="Harkess A."/>
            <person name="Zhou J."/>
            <person name="Xu C."/>
            <person name="Bowers J.E."/>
            <person name="Van der Hulst R."/>
            <person name="Ayyampalayam S."/>
            <person name="Mercati F."/>
            <person name="Riccardi P."/>
            <person name="McKain M.R."/>
            <person name="Kakrana A."/>
            <person name="Tang H."/>
            <person name="Ray J."/>
            <person name="Groenendijk J."/>
            <person name="Arikit S."/>
            <person name="Mathioni S.M."/>
            <person name="Nakano M."/>
            <person name="Shan H."/>
            <person name="Telgmann-Rauber A."/>
            <person name="Kanno A."/>
            <person name="Yue Z."/>
            <person name="Chen H."/>
            <person name="Li W."/>
            <person name="Chen Y."/>
            <person name="Xu X."/>
            <person name="Zhang Y."/>
            <person name="Luo S."/>
            <person name="Chen H."/>
            <person name="Gao J."/>
            <person name="Mao Z."/>
            <person name="Pires J.C."/>
            <person name="Luo M."/>
            <person name="Kudrna D."/>
            <person name="Wing R.A."/>
            <person name="Meyers B.C."/>
            <person name="Yi K."/>
            <person name="Kong H."/>
            <person name="Lavrijsen P."/>
            <person name="Sunseri F."/>
            <person name="Falavigna A."/>
            <person name="Ye Y."/>
            <person name="Leebens-Mack J.H."/>
            <person name="Chen G."/>
        </authorList>
    </citation>
    <scope>NUCLEOTIDE SEQUENCE [LARGE SCALE GENOMIC DNA]</scope>
    <source>
        <strain evidence="3">cv. DH0086</strain>
    </source>
</reference>
<feature type="region of interest" description="Disordered" evidence="1">
    <location>
        <begin position="1"/>
        <end position="20"/>
    </location>
</feature>
<dbReference type="EMBL" id="CM007385">
    <property type="protein sequence ID" value="ONK68785.1"/>
    <property type="molecule type" value="Genomic_DNA"/>
</dbReference>
<name>A0A5P1ERX2_ASPOF</name>
<dbReference type="Gramene" id="ONK68785">
    <property type="protein sequence ID" value="ONK68785"/>
    <property type="gene ID" value="A4U43_C05F15970"/>
</dbReference>
<evidence type="ECO:0000313" key="2">
    <source>
        <dbReference type="EMBL" id="ONK68785.1"/>
    </source>
</evidence>
<protein>
    <submittedName>
        <fullName evidence="2">Uncharacterized protein</fullName>
    </submittedName>
</protein>
<dbReference type="Proteomes" id="UP000243459">
    <property type="component" value="Chromosome 5"/>
</dbReference>
<keyword evidence="3" id="KW-1185">Reference proteome</keyword>
<accession>A0A5P1ERX2</accession>
<gene>
    <name evidence="2" type="ORF">A4U43_C05F15970</name>
</gene>
<proteinExistence type="predicted"/>
<sequence>MAPKTAANKGKGKRVAGASDDPTVSSTFLVVHPSIPIPQHGAFGADGTQTTEYDFYYSSLESISMFGDQGQEELQLLSEPSISTFRRLVTDSPLESINCDHIVKPAFLFGDSSEDPVLLNFGTYRWLRTVNGLTFVILHLKDEVRLIPAKSWLEQ</sequence>
<dbReference type="AlphaFoldDB" id="A0A5P1ERX2"/>
<organism evidence="2 3">
    <name type="scientific">Asparagus officinalis</name>
    <name type="common">Garden asparagus</name>
    <dbReference type="NCBI Taxonomy" id="4686"/>
    <lineage>
        <taxon>Eukaryota</taxon>
        <taxon>Viridiplantae</taxon>
        <taxon>Streptophyta</taxon>
        <taxon>Embryophyta</taxon>
        <taxon>Tracheophyta</taxon>
        <taxon>Spermatophyta</taxon>
        <taxon>Magnoliopsida</taxon>
        <taxon>Liliopsida</taxon>
        <taxon>Asparagales</taxon>
        <taxon>Asparagaceae</taxon>
        <taxon>Asparagoideae</taxon>
        <taxon>Asparagus</taxon>
    </lineage>
</organism>